<reference evidence="2 3" key="1">
    <citation type="submission" date="2012-08" db="EMBL/GenBank/DDBJ databases">
        <title>Whole genome shotgun sequence of Kineosphaera limosa NBRC 100340.</title>
        <authorList>
            <person name="Yoshida I."/>
            <person name="Isaki S."/>
            <person name="Hosoyama A."/>
            <person name="Tsuchikane K."/>
            <person name="Katsumata H."/>
            <person name="Ando Y."/>
            <person name="Ohji S."/>
            <person name="Hamada M."/>
            <person name="Tamura T."/>
            <person name="Yamazoe A."/>
            <person name="Yamazaki S."/>
            <person name="Fujita N."/>
        </authorList>
    </citation>
    <scope>NUCLEOTIDE SEQUENCE [LARGE SCALE GENOMIC DNA]</scope>
    <source>
        <strain evidence="2 3">NBRC 100340</strain>
    </source>
</reference>
<dbReference type="Proteomes" id="UP000008366">
    <property type="component" value="Unassembled WGS sequence"/>
</dbReference>
<protein>
    <submittedName>
        <fullName evidence="2">Uncharacterized protein</fullName>
    </submittedName>
</protein>
<feature type="region of interest" description="Disordered" evidence="1">
    <location>
        <begin position="132"/>
        <end position="185"/>
    </location>
</feature>
<proteinExistence type="predicted"/>
<dbReference type="STRING" id="1184609.KILIM_032_00170"/>
<dbReference type="AlphaFoldDB" id="K6WVJ6"/>
<keyword evidence="3" id="KW-1185">Reference proteome</keyword>
<evidence type="ECO:0000256" key="1">
    <source>
        <dbReference type="SAM" id="MobiDB-lite"/>
    </source>
</evidence>
<name>K6WVJ6_9MICO</name>
<gene>
    <name evidence="2" type="ORF">KILIM_032_00170</name>
</gene>
<dbReference type="EMBL" id="BAHD01000032">
    <property type="protein sequence ID" value="GAB96132.1"/>
    <property type="molecule type" value="Genomic_DNA"/>
</dbReference>
<evidence type="ECO:0000313" key="2">
    <source>
        <dbReference type="EMBL" id="GAB96132.1"/>
    </source>
</evidence>
<evidence type="ECO:0000313" key="3">
    <source>
        <dbReference type="Proteomes" id="UP000008366"/>
    </source>
</evidence>
<dbReference type="eggNOG" id="COG3385">
    <property type="taxonomic scope" value="Bacteria"/>
</dbReference>
<accession>K6WVJ6</accession>
<sequence>MDPGVDEDVDQRECADVVDIGALLDLGGYAAGMRVLGRRQRPLGVEQRFDDVQDYRLTAFATSANRRTWNCGTGAGPAANTGSSIAKTPDEPAVGGHAVNRIWISIAQLAADVQAWHAPTVPCPVTRLPAGNQNASDAAVSAPGPGHAAATVQHPRAPWPAQNGPLGQPDRRRLPTPGRRARRPG</sequence>
<comment type="caution">
    <text evidence="2">The sequence shown here is derived from an EMBL/GenBank/DDBJ whole genome shotgun (WGS) entry which is preliminary data.</text>
</comment>
<organism evidence="2 3">
    <name type="scientific">Kineosphaera limosa NBRC 100340</name>
    <dbReference type="NCBI Taxonomy" id="1184609"/>
    <lineage>
        <taxon>Bacteria</taxon>
        <taxon>Bacillati</taxon>
        <taxon>Actinomycetota</taxon>
        <taxon>Actinomycetes</taxon>
        <taxon>Micrococcales</taxon>
        <taxon>Dermatophilaceae</taxon>
        <taxon>Kineosphaera</taxon>
    </lineage>
</organism>